<feature type="transmembrane region" description="Helical" evidence="14">
    <location>
        <begin position="21"/>
        <end position="44"/>
    </location>
</feature>
<dbReference type="InterPro" id="IPR036691">
    <property type="entry name" value="Endo/exonu/phosph_ase_sf"/>
</dbReference>
<keyword evidence="9" id="KW-0460">Magnesium</keyword>
<evidence type="ECO:0000256" key="10">
    <source>
        <dbReference type="ARBA" id="ARBA00022919"/>
    </source>
</evidence>
<dbReference type="InterPro" id="IPR038772">
    <property type="entry name" value="Sph/SMPD2-like"/>
</dbReference>
<keyword evidence="13 14" id="KW-0472">Membrane</keyword>
<comment type="subcellular location">
    <subcellularLocation>
        <location evidence="1">Membrane</location>
        <topology evidence="1">Multi-pass membrane protein</topology>
    </subcellularLocation>
</comment>
<evidence type="ECO:0000256" key="4">
    <source>
        <dbReference type="ARBA" id="ARBA00006335"/>
    </source>
</evidence>
<evidence type="ECO:0000313" key="16">
    <source>
        <dbReference type="EMBL" id="ACO11393.1"/>
    </source>
</evidence>
<comment type="pathway">
    <text evidence="2">Lipid metabolism; sphingolipid metabolism.</text>
</comment>
<keyword evidence="8" id="KW-0378">Hydrolase</keyword>
<comment type="similarity">
    <text evidence="4">Belongs to the neutral sphingomyelinase family.</text>
</comment>
<dbReference type="EC" id="3.1.4.12" evidence="5"/>
<dbReference type="GO" id="GO:0006665">
    <property type="term" value="P:sphingolipid metabolic process"/>
    <property type="evidence" value="ECO:0007669"/>
    <property type="project" value="UniProtKB-KW"/>
</dbReference>
<dbReference type="EMBL" id="BT076969">
    <property type="protein sequence ID" value="ACO11393.1"/>
    <property type="molecule type" value="mRNA"/>
</dbReference>
<evidence type="ECO:0000256" key="14">
    <source>
        <dbReference type="SAM" id="Phobius"/>
    </source>
</evidence>
<keyword evidence="12" id="KW-0443">Lipid metabolism</keyword>
<dbReference type="InterPro" id="IPR005135">
    <property type="entry name" value="Endo/exonuclease/phosphatase"/>
</dbReference>
<evidence type="ECO:0000256" key="12">
    <source>
        <dbReference type="ARBA" id="ARBA00023098"/>
    </source>
</evidence>
<accession>C1BQU0</accession>
<comment type="pathway">
    <text evidence="3">Sphingolipid metabolism.</text>
</comment>
<name>C1BQU0_CALRO</name>
<evidence type="ECO:0000256" key="5">
    <source>
        <dbReference type="ARBA" id="ARBA00012369"/>
    </source>
</evidence>
<evidence type="ECO:0000256" key="2">
    <source>
        <dbReference type="ARBA" id="ARBA00004760"/>
    </source>
</evidence>
<sequence length="351" mass="39857">MESSLLTEIKKNKSPSPGGTSIRRSLLVLCCAFLTLGLSSFYIISSQRLAHGPPLHGSIRILSLNVWGLPEELGSQDKKERIQRLTDRLYENPEFDLVFLQELWMPLDHDTISRGLQGIYIMTEFEDLNQCPRVMAPWKCSGLAVLSKFPFQEIEFHSFNVSGRPSKDFIDGENLVNKGMGRVRISLAHNVSVDFFLTHTIADAPVGQNYTNDDARLDQIGELMFNGVNPSEADLVILSGDLNTGPGSKPFDLIQRFMSNTALDIYKSLDALLDPRLSTYANPHNSWSWNEEKPIMFDYVFYRTKELGSFNAWTEVFYVPIFSFINEFAKKLSFSDHEGIITTIMYEQKSQ</sequence>
<proteinExistence type="evidence at transcript level"/>
<evidence type="ECO:0000256" key="13">
    <source>
        <dbReference type="ARBA" id="ARBA00023136"/>
    </source>
</evidence>
<evidence type="ECO:0000256" key="3">
    <source>
        <dbReference type="ARBA" id="ARBA00004991"/>
    </source>
</evidence>
<evidence type="ECO:0000256" key="11">
    <source>
        <dbReference type="ARBA" id="ARBA00022989"/>
    </source>
</evidence>
<dbReference type="PANTHER" id="PTHR16320">
    <property type="entry name" value="SPHINGOMYELINASE FAMILY MEMBER"/>
    <property type="match status" value="1"/>
</dbReference>
<keyword evidence="10" id="KW-0746">Sphingolipid metabolism</keyword>
<dbReference type="GO" id="GO:0016020">
    <property type="term" value="C:membrane"/>
    <property type="evidence" value="ECO:0007669"/>
    <property type="project" value="UniProtKB-SubCell"/>
</dbReference>
<evidence type="ECO:0000256" key="9">
    <source>
        <dbReference type="ARBA" id="ARBA00022842"/>
    </source>
</evidence>
<evidence type="ECO:0000256" key="8">
    <source>
        <dbReference type="ARBA" id="ARBA00022801"/>
    </source>
</evidence>
<dbReference type="Gene3D" id="3.60.10.10">
    <property type="entry name" value="Endonuclease/exonuclease/phosphatase"/>
    <property type="match status" value="1"/>
</dbReference>
<dbReference type="Pfam" id="PF03372">
    <property type="entry name" value="Exo_endo_phos"/>
    <property type="match status" value="1"/>
</dbReference>
<keyword evidence="11 14" id="KW-1133">Transmembrane helix</keyword>
<evidence type="ECO:0000256" key="1">
    <source>
        <dbReference type="ARBA" id="ARBA00004141"/>
    </source>
</evidence>
<protein>
    <recommendedName>
        <fullName evidence="5">sphingomyelin phosphodiesterase</fullName>
        <ecNumber evidence="5">3.1.4.12</ecNumber>
    </recommendedName>
</protein>
<dbReference type="SUPFAM" id="SSF56219">
    <property type="entry name" value="DNase I-like"/>
    <property type="match status" value="1"/>
</dbReference>
<dbReference type="PANTHER" id="PTHR16320:SF24">
    <property type="entry name" value="PHOSPHODIESTERASE, PUTATIVE-RELATED"/>
    <property type="match status" value="1"/>
</dbReference>
<dbReference type="GO" id="GO:0046872">
    <property type="term" value="F:metal ion binding"/>
    <property type="evidence" value="ECO:0007669"/>
    <property type="project" value="UniProtKB-KW"/>
</dbReference>
<keyword evidence="6 14" id="KW-0812">Transmembrane</keyword>
<reference evidence="16" key="1">
    <citation type="submission" date="2009-03" db="EMBL/GenBank/DDBJ databases">
        <title>Caligus rogercresseyi ESTs and full-length cDNAs.</title>
        <authorList>
            <person name="Yasuike M."/>
            <person name="von Schalburg K."/>
            <person name="Cooper G."/>
            <person name="Leong J."/>
            <person name="Jones S.R.M."/>
            <person name="Koop B.F."/>
        </authorList>
    </citation>
    <scope>NUCLEOTIDE SEQUENCE</scope>
    <source>
        <tissue evidence="16">Whole tissue</tissue>
    </source>
</reference>
<keyword evidence="7" id="KW-0479">Metal-binding</keyword>
<organism evidence="16">
    <name type="scientific">Caligus rogercresseyi</name>
    <name type="common">Sea louse</name>
    <dbReference type="NCBI Taxonomy" id="217165"/>
    <lineage>
        <taxon>Eukaryota</taxon>
        <taxon>Metazoa</taxon>
        <taxon>Ecdysozoa</taxon>
        <taxon>Arthropoda</taxon>
        <taxon>Crustacea</taxon>
        <taxon>Multicrustacea</taxon>
        <taxon>Hexanauplia</taxon>
        <taxon>Copepoda</taxon>
        <taxon>Siphonostomatoida</taxon>
        <taxon>Caligidae</taxon>
        <taxon>Caligus</taxon>
    </lineage>
</organism>
<evidence type="ECO:0000256" key="6">
    <source>
        <dbReference type="ARBA" id="ARBA00022692"/>
    </source>
</evidence>
<feature type="domain" description="Endonuclease/exonuclease/phosphatase" evidence="15">
    <location>
        <begin position="62"/>
        <end position="337"/>
    </location>
</feature>
<evidence type="ECO:0000259" key="15">
    <source>
        <dbReference type="Pfam" id="PF03372"/>
    </source>
</evidence>
<evidence type="ECO:0000256" key="7">
    <source>
        <dbReference type="ARBA" id="ARBA00022723"/>
    </source>
</evidence>
<dbReference type="GO" id="GO:0004767">
    <property type="term" value="F:sphingomyelin phosphodiesterase activity"/>
    <property type="evidence" value="ECO:0007669"/>
    <property type="project" value="UniProtKB-EC"/>
</dbReference>
<gene>
    <name evidence="16" type="primary">NSMA</name>
</gene>
<dbReference type="AlphaFoldDB" id="C1BQU0"/>